<keyword evidence="1" id="KW-1133">Transmembrane helix</keyword>
<reference evidence="2 3" key="1">
    <citation type="submission" date="2020-09" db="EMBL/GenBank/DDBJ databases">
        <title>A novel species.</title>
        <authorList>
            <person name="Gao J."/>
        </authorList>
    </citation>
    <scope>NUCLEOTIDE SEQUENCE [LARGE SCALE GENOMIC DNA]</scope>
    <source>
        <strain evidence="2 3">CRXT-Y-14</strain>
    </source>
</reference>
<organism evidence="2 3">
    <name type="scientific">Streptomyces xanthii</name>
    <dbReference type="NCBI Taxonomy" id="2768069"/>
    <lineage>
        <taxon>Bacteria</taxon>
        <taxon>Bacillati</taxon>
        <taxon>Actinomycetota</taxon>
        <taxon>Actinomycetes</taxon>
        <taxon>Kitasatosporales</taxon>
        <taxon>Streptomycetaceae</taxon>
        <taxon>Streptomyces</taxon>
    </lineage>
</organism>
<dbReference type="Proteomes" id="UP000516428">
    <property type="component" value="Chromosome"/>
</dbReference>
<evidence type="ECO:0000313" key="3">
    <source>
        <dbReference type="Proteomes" id="UP000516428"/>
    </source>
</evidence>
<sequence length="147" mass="15803">MSPTRFASEHKWIYVGAIVLLVALAIIGIIQYESVKTGNEAAKKANQLADAAEEAGYPRPDTETIERALGTDGGTVCEDPAGALASALWKINVSNGAAFVGQRPVIGDARALRAEAEILKIYCPDKLDTFKDKLDDLKTDDTVRRNA</sequence>
<dbReference type="EMBL" id="CP061281">
    <property type="protein sequence ID" value="QNS05402.1"/>
    <property type="molecule type" value="Genomic_DNA"/>
</dbReference>
<evidence type="ECO:0000313" key="2">
    <source>
        <dbReference type="EMBL" id="QNS05402.1"/>
    </source>
</evidence>
<dbReference type="AlphaFoldDB" id="A0A7H1B9J7"/>
<feature type="transmembrane region" description="Helical" evidence="1">
    <location>
        <begin position="12"/>
        <end position="32"/>
    </location>
</feature>
<proteinExistence type="predicted"/>
<protein>
    <submittedName>
        <fullName evidence="2">Uncharacterized protein</fullName>
    </submittedName>
</protein>
<accession>A0A7H1B9J7</accession>
<name>A0A7H1B9J7_9ACTN</name>
<keyword evidence="1" id="KW-0472">Membrane</keyword>
<gene>
    <name evidence="2" type="ORF">IAG42_18575</name>
</gene>
<keyword evidence="3" id="KW-1185">Reference proteome</keyword>
<keyword evidence="1" id="KW-0812">Transmembrane</keyword>
<dbReference type="KEGG" id="sxn:IAG42_18575"/>
<dbReference type="RefSeq" id="WP_188338097.1">
    <property type="nucleotide sequence ID" value="NZ_CP061281.1"/>
</dbReference>
<evidence type="ECO:0000256" key="1">
    <source>
        <dbReference type="SAM" id="Phobius"/>
    </source>
</evidence>